<evidence type="ECO:0000313" key="3">
    <source>
        <dbReference type="EMBL" id="CAA0098971.1"/>
    </source>
</evidence>
<evidence type="ECO:0000313" key="2">
    <source>
        <dbReference type="EMBL" id="CAA0091626.1"/>
    </source>
</evidence>
<dbReference type="OrthoDB" id="884118at2"/>
<feature type="chain" id="PRO_5036372876" description="DUF3261 domain-containing protein" evidence="1">
    <location>
        <begin position="18"/>
        <end position="181"/>
    </location>
</feature>
<dbReference type="Proteomes" id="UP000435877">
    <property type="component" value="Unassembled WGS sequence"/>
</dbReference>
<dbReference type="InterPro" id="IPR021675">
    <property type="entry name" value="DUF3261"/>
</dbReference>
<keyword evidence="4" id="KW-1185">Reference proteome</keyword>
<accession>A0A5S9NMS0</accession>
<dbReference type="EMBL" id="CACSIM010000002">
    <property type="protein sequence ID" value="CAA0098971.1"/>
    <property type="molecule type" value="Genomic_DNA"/>
</dbReference>
<dbReference type="EMBL" id="CACSIK010000001">
    <property type="protein sequence ID" value="CAA0091626.1"/>
    <property type="molecule type" value="Genomic_DNA"/>
</dbReference>
<evidence type="ECO:0000313" key="5">
    <source>
        <dbReference type="Proteomes" id="UP000439591"/>
    </source>
</evidence>
<protein>
    <recommendedName>
        <fullName evidence="6">DUF3261 domain-containing protein</fullName>
    </recommendedName>
</protein>
<sequence length="181" mass="20643">MSRLVILLCLALLQACASQDQRALYHLDTPSFTTLNCCWQSLETIRISGSEQSIELLSALELLNDHLTVVILDPLGHNLATFRQDQAGLHTLNAPPDWDTRLSKHILLAIYLDQLQASDWHSLAPEWTVIIKENSRTLRYNDSVKLTIKYVQNDSNNRQRHIYIDGQPLTLEIKTLSRTVL</sequence>
<organism evidence="2 4">
    <name type="scientific">Zhongshania aliphaticivorans</name>
    <dbReference type="NCBI Taxonomy" id="1470434"/>
    <lineage>
        <taxon>Bacteria</taxon>
        <taxon>Pseudomonadati</taxon>
        <taxon>Pseudomonadota</taxon>
        <taxon>Gammaproteobacteria</taxon>
        <taxon>Cellvibrionales</taxon>
        <taxon>Spongiibacteraceae</taxon>
        <taxon>Zhongshania</taxon>
    </lineage>
</organism>
<gene>
    <name evidence="2" type="ORF">IHBHHGIJ_02181</name>
    <name evidence="3" type="ORF">KFEGEMFD_01783</name>
</gene>
<evidence type="ECO:0000256" key="1">
    <source>
        <dbReference type="SAM" id="SignalP"/>
    </source>
</evidence>
<keyword evidence="1" id="KW-0732">Signal</keyword>
<dbReference type="Pfam" id="PF11659">
    <property type="entry name" value="DUF3261"/>
    <property type="match status" value="1"/>
</dbReference>
<reference evidence="4 5" key="1">
    <citation type="submission" date="2019-11" db="EMBL/GenBank/DDBJ databases">
        <authorList>
            <person name="Holert J."/>
        </authorList>
    </citation>
    <scope>NUCLEOTIDE SEQUENCE [LARGE SCALE GENOMIC DNA]</scope>
    <source>
        <strain evidence="3">BC3_2A</strain>
        <strain evidence="2">SB11_1A</strain>
    </source>
</reference>
<dbReference type="PROSITE" id="PS51257">
    <property type="entry name" value="PROKAR_LIPOPROTEIN"/>
    <property type="match status" value="1"/>
</dbReference>
<dbReference type="RefSeq" id="WP_159268761.1">
    <property type="nucleotide sequence ID" value="NZ_CACSIK010000001.1"/>
</dbReference>
<evidence type="ECO:0000313" key="4">
    <source>
        <dbReference type="Proteomes" id="UP000435877"/>
    </source>
</evidence>
<dbReference type="Proteomes" id="UP000439591">
    <property type="component" value="Unassembled WGS sequence"/>
</dbReference>
<feature type="signal peptide" evidence="1">
    <location>
        <begin position="1"/>
        <end position="17"/>
    </location>
</feature>
<name>A0A5S9NMS0_9GAMM</name>
<proteinExistence type="predicted"/>
<dbReference type="AlphaFoldDB" id="A0A5S9NMS0"/>
<evidence type="ECO:0008006" key="6">
    <source>
        <dbReference type="Google" id="ProtNLM"/>
    </source>
</evidence>